<comment type="cofactor">
    <cofactor evidence="1">
        <name>a divalent metal cation</name>
        <dbReference type="ChEBI" id="CHEBI:60240"/>
    </cofactor>
</comment>
<gene>
    <name evidence="4" type="ORF">HPB48_018475</name>
</gene>
<evidence type="ECO:0000256" key="2">
    <source>
        <dbReference type="ARBA" id="ARBA00022723"/>
    </source>
</evidence>
<feature type="domain" description="DDE Tnp4" evidence="3">
    <location>
        <begin position="125"/>
        <end position="189"/>
    </location>
</feature>
<dbReference type="AlphaFoldDB" id="A0A9J6GE27"/>
<comment type="caution">
    <text evidence="4">The sequence shown here is derived from an EMBL/GenBank/DDBJ whole genome shotgun (WGS) entry which is preliminary data.</text>
</comment>
<dbReference type="PANTHER" id="PTHR34615:SF1">
    <property type="entry name" value="PX DOMAIN-CONTAINING PROTEIN"/>
    <property type="match status" value="1"/>
</dbReference>
<organism evidence="4 5">
    <name type="scientific">Haemaphysalis longicornis</name>
    <name type="common">Bush tick</name>
    <dbReference type="NCBI Taxonomy" id="44386"/>
    <lineage>
        <taxon>Eukaryota</taxon>
        <taxon>Metazoa</taxon>
        <taxon>Ecdysozoa</taxon>
        <taxon>Arthropoda</taxon>
        <taxon>Chelicerata</taxon>
        <taxon>Arachnida</taxon>
        <taxon>Acari</taxon>
        <taxon>Parasitiformes</taxon>
        <taxon>Ixodida</taxon>
        <taxon>Ixodoidea</taxon>
        <taxon>Ixodidae</taxon>
        <taxon>Haemaphysalinae</taxon>
        <taxon>Haemaphysalis</taxon>
    </lineage>
</organism>
<protein>
    <recommendedName>
        <fullName evidence="3">DDE Tnp4 domain-containing protein</fullName>
    </recommendedName>
</protein>
<dbReference type="VEuPathDB" id="VectorBase:HLOH_063906"/>
<evidence type="ECO:0000313" key="4">
    <source>
        <dbReference type="EMBL" id="KAH9372664.1"/>
    </source>
</evidence>
<dbReference type="EMBL" id="JABSTR010000006">
    <property type="protein sequence ID" value="KAH9372664.1"/>
    <property type="molecule type" value="Genomic_DNA"/>
</dbReference>
<reference evidence="4 5" key="1">
    <citation type="journal article" date="2020" name="Cell">
        <title>Large-Scale Comparative Analyses of Tick Genomes Elucidate Their Genetic Diversity and Vector Capacities.</title>
        <authorList>
            <consortium name="Tick Genome and Microbiome Consortium (TIGMIC)"/>
            <person name="Jia N."/>
            <person name="Wang J."/>
            <person name="Shi W."/>
            <person name="Du L."/>
            <person name="Sun Y."/>
            <person name="Zhan W."/>
            <person name="Jiang J.F."/>
            <person name="Wang Q."/>
            <person name="Zhang B."/>
            <person name="Ji P."/>
            <person name="Bell-Sakyi L."/>
            <person name="Cui X.M."/>
            <person name="Yuan T.T."/>
            <person name="Jiang B.G."/>
            <person name="Yang W.F."/>
            <person name="Lam T.T."/>
            <person name="Chang Q.C."/>
            <person name="Ding S.J."/>
            <person name="Wang X.J."/>
            <person name="Zhu J.G."/>
            <person name="Ruan X.D."/>
            <person name="Zhao L."/>
            <person name="Wei J.T."/>
            <person name="Ye R.Z."/>
            <person name="Que T.C."/>
            <person name="Du C.H."/>
            <person name="Zhou Y.H."/>
            <person name="Cheng J.X."/>
            <person name="Dai P.F."/>
            <person name="Guo W.B."/>
            <person name="Han X.H."/>
            <person name="Huang E.J."/>
            <person name="Li L.F."/>
            <person name="Wei W."/>
            <person name="Gao Y.C."/>
            <person name="Liu J.Z."/>
            <person name="Shao H.Z."/>
            <person name="Wang X."/>
            <person name="Wang C.C."/>
            <person name="Yang T.C."/>
            <person name="Huo Q.B."/>
            <person name="Li W."/>
            <person name="Chen H.Y."/>
            <person name="Chen S.E."/>
            <person name="Zhou L.G."/>
            <person name="Ni X.B."/>
            <person name="Tian J.H."/>
            <person name="Sheng Y."/>
            <person name="Liu T."/>
            <person name="Pan Y.S."/>
            <person name="Xia L.Y."/>
            <person name="Li J."/>
            <person name="Zhao F."/>
            <person name="Cao W.C."/>
        </authorList>
    </citation>
    <scope>NUCLEOTIDE SEQUENCE [LARGE SCALE GENOMIC DNA]</scope>
    <source>
        <strain evidence="4">HaeL-2018</strain>
    </source>
</reference>
<dbReference type="PANTHER" id="PTHR34615">
    <property type="entry name" value="PX DOMAIN-CONTAINING PROTEIN"/>
    <property type="match status" value="1"/>
</dbReference>
<dbReference type="Proteomes" id="UP000821853">
    <property type="component" value="Chromosome 4"/>
</dbReference>
<dbReference type="GO" id="GO:0046872">
    <property type="term" value="F:metal ion binding"/>
    <property type="evidence" value="ECO:0007669"/>
    <property type="project" value="UniProtKB-KW"/>
</dbReference>
<proteinExistence type="predicted"/>
<accession>A0A9J6GE27</accession>
<sequence>MDNGVFRTHFRFEKNDAGQLERALLLPEVNCRAQRVSVPALEALCLTLRPLAYPNRLCDLERSFGRHYSVTSSVTNKVLAHIDDSFTHLLHDFNSHVWLDLTALEAFSQAVHSKIARLSNCWLFIDGTARAMCHPSKDRRPFSSVRKHFHALKYQAIMCPNGIICEIDGSFPGSHHDADFRKNPKLYKNNLERMYRVSTILPNCHTSPYGSQVLQYLEGDPPCLEGYLTTRTL</sequence>
<evidence type="ECO:0000259" key="3">
    <source>
        <dbReference type="Pfam" id="PF13359"/>
    </source>
</evidence>
<dbReference type="Pfam" id="PF13359">
    <property type="entry name" value="DDE_Tnp_4"/>
    <property type="match status" value="1"/>
</dbReference>
<evidence type="ECO:0000313" key="5">
    <source>
        <dbReference type="Proteomes" id="UP000821853"/>
    </source>
</evidence>
<dbReference type="InterPro" id="IPR027806">
    <property type="entry name" value="HARBI1_dom"/>
</dbReference>
<dbReference type="OrthoDB" id="6075055at2759"/>
<keyword evidence="2" id="KW-0479">Metal-binding</keyword>
<evidence type="ECO:0000256" key="1">
    <source>
        <dbReference type="ARBA" id="ARBA00001968"/>
    </source>
</evidence>
<name>A0A9J6GE27_HAELO</name>
<keyword evidence="5" id="KW-1185">Reference proteome</keyword>